<dbReference type="PROSITE" id="PS51007">
    <property type="entry name" value="CYTC"/>
    <property type="match status" value="2"/>
</dbReference>
<dbReference type="GO" id="GO:0009055">
    <property type="term" value="F:electron transfer activity"/>
    <property type="evidence" value="ECO:0007669"/>
    <property type="project" value="InterPro"/>
</dbReference>
<accession>A0A087M161</accession>
<dbReference type="AlphaFoldDB" id="A0A087M161"/>
<sequence>MNRLAMILVALLVLSALGVLVLETWPVAGARPVAELQGDPKRGAYLARLSGCITCHTAPGAPPLSGGAALVSKFGSFYAPNITPDPTQGIGTWSFQQFVRAVREGVSPDGDPYYPAFPYEFYATLTDSDMADLWAALRATPAVGTPDVPHQVSFPFNVRAGLRPWRTFFESPVEYVPDETRSPEWNRGKYLVWGPAHCAACHAPRNVLGGLPSSLELTGDPAMQDGGKSPPLTARYLTANGYTKPALVETMRTGITPSGDVLGGSMAEVIHGSMKFLLDEHIDDMATYLLDIGRK</sequence>
<keyword evidence="3 4" id="KW-0408">Iron</keyword>
<dbReference type="InterPro" id="IPR036909">
    <property type="entry name" value="Cyt_c-like_dom_sf"/>
</dbReference>
<feature type="domain" description="Cytochrome c" evidence="5">
    <location>
        <begin position="183"/>
        <end position="293"/>
    </location>
</feature>
<evidence type="ECO:0000256" key="2">
    <source>
        <dbReference type="ARBA" id="ARBA00022723"/>
    </source>
</evidence>
<dbReference type="GO" id="GO:0046872">
    <property type="term" value="F:metal ion binding"/>
    <property type="evidence" value="ECO:0007669"/>
    <property type="project" value="UniProtKB-KW"/>
</dbReference>
<evidence type="ECO:0000256" key="4">
    <source>
        <dbReference type="PROSITE-ProRule" id="PRU00433"/>
    </source>
</evidence>
<evidence type="ECO:0000259" key="5">
    <source>
        <dbReference type="PROSITE" id="PS51007"/>
    </source>
</evidence>
<dbReference type="GO" id="GO:0020037">
    <property type="term" value="F:heme binding"/>
    <property type="evidence" value="ECO:0007669"/>
    <property type="project" value="InterPro"/>
</dbReference>
<gene>
    <name evidence="6" type="ORF">JP75_14130</name>
</gene>
<keyword evidence="2 4" id="KW-0479">Metal-binding</keyword>
<feature type="domain" description="Cytochrome c" evidence="5">
    <location>
        <begin position="38"/>
        <end position="141"/>
    </location>
</feature>
<dbReference type="InterPro" id="IPR009056">
    <property type="entry name" value="Cyt_c-like_dom"/>
</dbReference>
<organism evidence="6 7">
    <name type="scientific">Devosia riboflavina</name>
    <dbReference type="NCBI Taxonomy" id="46914"/>
    <lineage>
        <taxon>Bacteria</taxon>
        <taxon>Pseudomonadati</taxon>
        <taxon>Pseudomonadota</taxon>
        <taxon>Alphaproteobacteria</taxon>
        <taxon>Hyphomicrobiales</taxon>
        <taxon>Devosiaceae</taxon>
        <taxon>Devosia</taxon>
    </lineage>
</organism>
<evidence type="ECO:0000313" key="6">
    <source>
        <dbReference type="EMBL" id="KFL30614.1"/>
    </source>
</evidence>
<dbReference type="STRING" id="46914.JP75_14130"/>
<protein>
    <submittedName>
        <fullName evidence="6">Cytochrome C</fullName>
    </submittedName>
</protein>
<dbReference type="Proteomes" id="UP000028981">
    <property type="component" value="Unassembled WGS sequence"/>
</dbReference>
<keyword evidence="7" id="KW-1185">Reference proteome</keyword>
<evidence type="ECO:0000313" key="7">
    <source>
        <dbReference type="Proteomes" id="UP000028981"/>
    </source>
</evidence>
<dbReference type="RefSeq" id="WP_035083852.1">
    <property type="nucleotide sequence ID" value="NZ_JQGC01000012.1"/>
</dbReference>
<dbReference type="PANTHER" id="PTHR35008:SF8">
    <property type="entry name" value="ALCOHOL DEHYDROGENASE CYTOCHROME C SUBUNIT"/>
    <property type="match status" value="1"/>
</dbReference>
<dbReference type="Gene3D" id="1.10.760.10">
    <property type="entry name" value="Cytochrome c-like domain"/>
    <property type="match status" value="1"/>
</dbReference>
<evidence type="ECO:0000256" key="3">
    <source>
        <dbReference type="ARBA" id="ARBA00023004"/>
    </source>
</evidence>
<reference evidence="6 7" key="1">
    <citation type="submission" date="2014-08" db="EMBL/GenBank/DDBJ databases">
        <authorList>
            <person name="Hassan Y.I."/>
            <person name="Lepp D."/>
            <person name="Zhou T."/>
        </authorList>
    </citation>
    <scope>NUCLEOTIDE SEQUENCE [LARGE SCALE GENOMIC DNA]</scope>
    <source>
        <strain evidence="6 7">IFO13584</strain>
    </source>
</reference>
<keyword evidence="1 4" id="KW-0349">Heme</keyword>
<dbReference type="PANTHER" id="PTHR35008">
    <property type="entry name" value="BLL4482 PROTEIN-RELATED"/>
    <property type="match status" value="1"/>
</dbReference>
<dbReference type="InterPro" id="IPR051459">
    <property type="entry name" value="Cytochrome_c-type_DH"/>
</dbReference>
<comment type="caution">
    <text evidence="6">The sequence shown here is derived from an EMBL/GenBank/DDBJ whole genome shotgun (WGS) entry which is preliminary data.</text>
</comment>
<evidence type="ECO:0000256" key="1">
    <source>
        <dbReference type="ARBA" id="ARBA00022617"/>
    </source>
</evidence>
<proteinExistence type="predicted"/>
<dbReference type="SUPFAM" id="SSF46626">
    <property type="entry name" value="Cytochrome c"/>
    <property type="match status" value="2"/>
</dbReference>
<dbReference type="EMBL" id="JQGC01000012">
    <property type="protein sequence ID" value="KFL30614.1"/>
    <property type="molecule type" value="Genomic_DNA"/>
</dbReference>
<name>A0A087M161_9HYPH</name>
<dbReference type="OrthoDB" id="9811281at2"/>